<feature type="region of interest" description="Disordered" evidence="4">
    <location>
        <begin position="345"/>
        <end position="367"/>
    </location>
</feature>
<dbReference type="InterPro" id="IPR011009">
    <property type="entry name" value="Kinase-like_dom_sf"/>
</dbReference>
<dbReference type="AlphaFoldDB" id="A0A8X7MKV3"/>
<feature type="region of interest" description="Disordered" evidence="4">
    <location>
        <begin position="434"/>
        <end position="454"/>
    </location>
</feature>
<keyword evidence="7" id="KW-1185">Reference proteome</keyword>
<reference evidence="6" key="2">
    <citation type="journal article" date="2019" name="IMA Fungus">
        <title>Genome sequencing and comparison of five Tilletia species to identify candidate genes for the detection of regulated species infecting wheat.</title>
        <authorList>
            <person name="Nguyen H.D.T."/>
            <person name="Sultana T."/>
            <person name="Kesanakurti P."/>
            <person name="Hambleton S."/>
        </authorList>
    </citation>
    <scope>NUCLEOTIDE SEQUENCE</scope>
    <source>
        <strain evidence="6">DAOMC 236426</strain>
    </source>
</reference>
<accession>A0A8X7MKV3</accession>
<sequence length="652" mass="67471">MSAFTLSASPDEAEAEAETGAASPIAIPAPAAADQPQPDQAHFILSTSPDDDNANDNDGPAGGSATLFANAPDTPIGKSQPLPFRRGPLQRQQQQQQQQRMPNTPQRTDTHSTFASSPRSSSHASIDTSADSLGTASSSSPSRTPAPADNQSSSKLTMSQSHSHRQLHSPATPAHSRTMSTSSIASSLGVTAPVPSPAHDRRAHDAYARSQQHARHGRGVSTSSSSGGIPIPVPGSSAADQGSSSRGVYTADGLSSSPSRSSSTANTFPFNYRETLNARTDHLADGSRTINQYRMLDQIGRGAYGVVYWAELISDPSVTFAIKEFGKTRLRKTYRAANMRKTARMRGRGRGGGLMSSSSAESGRAESALAALVRQDATDALAAPLPPQPPTSTPVLPHATITAPGPGPGPGPEQAAIMQTPQLVMSPSTAELNVPILSSSPTSASPDGDKAAAGGGIQALARGIKALQMDPASTGAQRSGFSLDQQSAAELQQAGGPSAHPAGPSAHPAGPSAHPAGPSAHPAGPSAHPAGPSAHPAGPSSTSGSAAAAAPPPPRASTLETDPLFLIRHEIAILKKLNHPNVVKLYEVLDDPSQDSLYMVFESCSNGPVIEVHIHEQSQSLDEDVAREYFAQILLGIEYLHSNEIVHRDVSL</sequence>
<feature type="compositionally biased region" description="Polar residues" evidence="4">
    <location>
        <begin position="434"/>
        <end position="445"/>
    </location>
</feature>
<dbReference type="InterPro" id="IPR017441">
    <property type="entry name" value="Protein_kinase_ATP_BS"/>
</dbReference>
<dbReference type="PANTHER" id="PTHR24346:SF77">
    <property type="entry name" value="SERINE THREONINE PROTEIN KINASE"/>
    <property type="match status" value="1"/>
</dbReference>
<feature type="compositionally biased region" description="Polar residues" evidence="4">
    <location>
        <begin position="150"/>
        <end position="161"/>
    </location>
</feature>
<feature type="compositionally biased region" description="Basic and acidic residues" evidence="4">
    <location>
        <begin position="198"/>
        <end position="207"/>
    </location>
</feature>
<dbReference type="SMART" id="SM00220">
    <property type="entry name" value="S_TKc"/>
    <property type="match status" value="1"/>
</dbReference>
<gene>
    <name evidence="6" type="ORF">A4X06_0g8142</name>
</gene>
<reference evidence="6" key="1">
    <citation type="submission" date="2016-04" db="EMBL/GenBank/DDBJ databases">
        <authorList>
            <person name="Nguyen H.D."/>
            <person name="Samba Siva P."/>
            <person name="Cullis J."/>
            <person name="Levesque C.A."/>
            <person name="Hambleton S."/>
        </authorList>
    </citation>
    <scope>NUCLEOTIDE SEQUENCE</scope>
    <source>
        <strain evidence="6">DAOMC 236426</strain>
    </source>
</reference>
<dbReference type="GO" id="GO:0004674">
    <property type="term" value="F:protein serine/threonine kinase activity"/>
    <property type="evidence" value="ECO:0007669"/>
    <property type="project" value="TreeGrafter"/>
</dbReference>
<feature type="region of interest" description="Disordered" evidence="4">
    <location>
        <begin position="1"/>
        <end position="267"/>
    </location>
</feature>
<dbReference type="EMBL" id="LWDE02001656">
    <property type="protein sequence ID" value="KAE8239643.1"/>
    <property type="molecule type" value="Genomic_DNA"/>
</dbReference>
<feature type="compositionally biased region" description="Low complexity" evidence="4">
    <location>
        <begin position="176"/>
        <end position="187"/>
    </location>
</feature>
<dbReference type="GO" id="GO:0035556">
    <property type="term" value="P:intracellular signal transduction"/>
    <property type="evidence" value="ECO:0007669"/>
    <property type="project" value="TreeGrafter"/>
</dbReference>
<keyword evidence="2 3" id="KW-0067">ATP-binding</keyword>
<feature type="binding site" evidence="3">
    <location>
        <position position="323"/>
    </location>
    <ligand>
        <name>ATP</name>
        <dbReference type="ChEBI" id="CHEBI:30616"/>
    </ligand>
</feature>
<organism evidence="6 7">
    <name type="scientific">Tilletia controversa</name>
    <name type="common">dwarf bunt fungus</name>
    <dbReference type="NCBI Taxonomy" id="13291"/>
    <lineage>
        <taxon>Eukaryota</taxon>
        <taxon>Fungi</taxon>
        <taxon>Dikarya</taxon>
        <taxon>Basidiomycota</taxon>
        <taxon>Ustilaginomycotina</taxon>
        <taxon>Exobasidiomycetes</taxon>
        <taxon>Tilletiales</taxon>
        <taxon>Tilletiaceae</taxon>
        <taxon>Tilletia</taxon>
    </lineage>
</organism>
<dbReference type="GO" id="GO:0005737">
    <property type="term" value="C:cytoplasm"/>
    <property type="evidence" value="ECO:0007669"/>
    <property type="project" value="TreeGrafter"/>
</dbReference>
<feature type="region of interest" description="Disordered" evidence="4">
    <location>
        <begin position="470"/>
        <end position="557"/>
    </location>
</feature>
<name>A0A8X7MKV3_9BASI</name>
<evidence type="ECO:0000259" key="5">
    <source>
        <dbReference type="PROSITE" id="PS50011"/>
    </source>
</evidence>
<dbReference type="PROSITE" id="PS50011">
    <property type="entry name" value="PROTEIN_KINASE_DOM"/>
    <property type="match status" value="1"/>
</dbReference>
<evidence type="ECO:0000256" key="2">
    <source>
        <dbReference type="ARBA" id="ARBA00022840"/>
    </source>
</evidence>
<dbReference type="Gene3D" id="1.10.510.10">
    <property type="entry name" value="Transferase(Phosphotransferase) domain 1"/>
    <property type="match status" value="1"/>
</dbReference>
<dbReference type="Pfam" id="PF00069">
    <property type="entry name" value="Pkinase"/>
    <property type="match status" value="1"/>
</dbReference>
<feature type="compositionally biased region" description="Polar residues" evidence="4">
    <location>
        <begin position="474"/>
        <end position="490"/>
    </location>
</feature>
<feature type="compositionally biased region" description="Low complexity" evidence="4">
    <location>
        <begin position="56"/>
        <end position="65"/>
    </location>
</feature>
<dbReference type="InterPro" id="IPR000719">
    <property type="entry name" value="Prot_kinase_dom"/>
</dbReference>
<dbReference type="Gene3D" id="3.30.200.20">
    <property type="entry name" value="Phosphorylase Kinase, domain 1"/>
    <property type="match status" value="2"/>
</dbReference>
<feature type="region of interest" description="Disordered" evidence="4">
    <location>
        <begin position="381"/>
        <end position="415"/>
    </location>
</feature>
<feature type="compositionally biased region" description="Low complexity" evidence="4">
    <location>
        <begin position="494"/>
        <end position="549"/>
    </location>
</feature>
<comment type="caution">
    <text evidence="6">The sequence shown here is derived from an EMBL/GenBank/DDBJ whole genome shotgun (WGS) entry which is preliminary data.</text>
</comment>
<feature type="domain" description="Protein kinase" evidence="5">
    <location>
        <begin position="293"/>
        <end position="652"/>
    </location>
</feature>
<evidence type="ECO:0000313" key="7">
    <source>
        <dbReference type="Proteomes" id="UP000077684"/>
    </source>
</evidence>
<feature type="compositionally biased region" description="Polar residues" evidence="4">
    <location>
        <begin position="238"/>
        <end position="247"/>
    </location>
</feature>
<keyword evidence="1 3" id="KW-0547">Nucleotide-binding</keyword>
<dbReference type="PANTHER" id="PTHR24346">
    <property type="entry name" value="MAP/MICROTUBULE AFFINITY-REGULATING KINASE"/>
    <property type="match status" value="1"/>
</dbReference>
<evidence type="ECO:0000256" key="4">
    <source>
        <dbReference type="SAM" id="MobiDB-lite"/>
    </source>
</evidence>
<protein>
    <recommendedName>
        <fullName evidence="5">Protein kinase domain-containing protein</fullName>
    </recommendedName>
</protein>
<evidence type="ECO:0000256" key="3">
    <source>
        <dbReference type="PROSITE-ProRule" id="PRU10141"/>
    </source>
</evidence>
<dbReference type="GO" id="GO:0005524">
    <property type="term" value="F:ATP binding"/>
    <property type="evidence" value="ECO:0007669"/>
    <property type="project" value="UniProtKB-UniRule"/>
</dbReference>
<feature type="compositionally biased region" description="Low complexity" evidence="4">
    <location>
        <begin position="80"/>
        <end position="149"/>
    </location>
</feature>
<proteinExistence type="predicted"/>
<evidence type="ECO:0000313" key="6">
    <source>
        <dbReference type="EMBL" id="KAE8239643.1"/>
    </source>
</evidence>
<evidence type="ECO:0000256" key="1">
    <source>
        <dbReference type="ARBA" id="ARBA00022741"/>
    </source>
</evidence>
<dbReference type="PROSITE" id="PS00107">
    <property type="entry name" value="PROTEIN_KINASE_ATP"/>
    <property type="match status" value="1"/>
</dbReference>
<feature type="compositionally biased region" description="Low complexity" evidence="4">
    <location>
        <begin position="355"/>
        <end position="367"/>
    </location>
</feature>
<dbReference type="Proteomes" id="UP000077684">
    <property type="component" value="Unassembled WGS sequence"/>
</dbReference>
<feature type="compositionally biased region" description="Low complexity" evidence="4">
    <location>
        <begin position="18"/>
        <end position="41"/>
    </location>
</feature>
<dbReference type="SUPFAM" id="SSF56112">
    <property type="entry name" value="Protein kinase-like (PK-like)"/>
    <property type="match status" value="1"/>
</dbReference>
<feature type="compositionally biased region" description="Low complexity" evidence="4">
    <location>
        <begin position="219"/>
        <end position="237"/>
    </location>
</feature>